<name>A0A8H4VK74_9AGAR</name>
<feature type="coiled-coil region" evidence="1">
    <location>
        <begin position="1"/>
        <end position="28"/>
    </location>
</feature>
<dbReference type="EMBL" id="JAACJL010000058">
    <property type="protein sequence ID" value="KAF4610965.1"/>
    <property type="molecule type" value="Genomic_DNA"/>
</dbReference>
<protein>
    <recommendedName>
        <fullName evidence="2">F-box domain-containing protein</fullName>
    </recommendedName>
</protein>
<dbReference type="InterPro" id="IPR032675">
    <property type="entry name" value="LRR_dom_sf"/>
</dbReference>
<comment type="caution">
    <text evidence="3">The sequence shown here is derived from an EMBL/GenBank/DDBJ whole genome shotgun (WGS) entry which is preliminary data.</text>
</comment>
<proteinExistence type="predicted"/>
<reference evidence="3 4" key="1">
    <citation type="submission" date="2019-12" db="EMBL/GenBank/DDBJ databases">
        <authorList>
            <person name="Floudas D."/>
            <person name="Bentzer J."/>
            <person name="Ahren D."/>
            <person name="Johansson T."/>
            <person name="Persson P."/>
            <person name="Tunlid A."/>
        </authorList>
    </citation>
    <scope>NUCLEOTIDE SEQUENCE [LARGE SCALE GENOMIC DNA]</scope>
    <source>
        <strain evidence="3 4">CBS 102.39</strain>
    </source>
</reference>
<evidence type="ECO:0000256" key="1">
    <source>
        <dbReference type="SAM" id="Coils"/>
    </source>
</evidence>
<dbReference type="Proteomes" id="UP000521872">
    <property type="component" value="Unassembled WGS sequence"/>
</dbReference>
<dbReference type="InterPro" id="IPR001810">
    <property type="entry name" value="F-box_dom"/>
</dbReference>
<organism evidence="3 4">
    <name type="scientific">Agrocybe pediades</name>
    <dbReference type="NCBI Taxonomy" id="84607"/>
    <lineage>
        <taxon>Eukaryota</taxon>
        <taxon>Fungi</taxon>
        <taxon>Dikarya</taxon>
        <taxon>Basidiomycota</taxon>
        <taxon>Agaricomycotina</taxon>
        <taxon>Agaricomycetes</taxon>
        <taxon>Agaricomycetidae</taxon>
        <taxon>Agaricales</taxon>
        <taxon>Agaricineae</taxon>
        <taxon>Strophariaceae</taxon>
        <taxon>Agrocybe</taxon>
    </lineage>
</organism>
<dbReference type="Pfam" id="PF12937">
    <property type="entry name" value="F-box-like"/>
    <property type="match status" value="1"/>
</dbReference>
<evidence type="ECO:0000259" key="2">
    <source>
        <dbReference type="Pfam" id="PF12937"/>
    </source>
</evidence>
<evidence type="ECO:0000313" key="3">
    <source>
        <dbReference type="EMBL" id="KAF4610965.1"/>
    </source>
</evidence>
<dbReference type="Gene3D" id="1.20.1280.50">
    <property type="match status" value="1"/>
</dbReference>
<evidence type="ECO:0000313" key="4">
    <source>
        <dbReference type="Proteomes" id="UP000521872"/>
    </source>
</evidence>
<gene>
    <name evidence="3" type="ORF">D9613_006730</name>
</gene>
<dbReference type="AlphaFoldDB" id="A0A8H4VK74"/>
<dbReference type="SUPFAM" id="SSF52058">
    <property type="entry name" value="L domain-like"/>
    <property type="match status" value="1"/>
</dbReference>
<keyword evidence="1" id="KW-0175">Coiled coil</keyword>
<feature type="domain" description="F-box" evidence="2">
    <location>
        <begin position="35"/>
        <end position="94"/>
    </location>
</feature>
<sequence>MSTATDAVRTIDSEIEQHEQEILALKTRRNTYAPISRLPPELLSRIFECYKTVQFIPTQFQYSHPLRWIRCTHVCRLWRTVALDSPLLWAELHLKYLAWAKESLIRSKMAPLKVSIHLRGLPEDNPTIELAKDIIRQGSRLKDVIIKAASRARDSIEDVLRSLPRSTPNLQSLEITHVSRSTQNVCLLPRDCICEAEKLQRLRITGCAIDWVQHLSNKRALTVLRLDKVTSTISMPQFLRCLAEMRSLQLLELKNAFPTPVPHHTSVQSRRIPLPSLRLLRLWECPPETLGSFFKHMALNNKVVMDIKSEGADESRFTTFLEEMSSALSLRGPDSPIRSLRITTGTLLQLSMIGYSYDSPEVDEETTALAEARDRIPIFLLQLSFSSLSSTNPSALWINACATLPFSCVRSVYWNSLPLISAETVAFSFGTLQNLDSLTFCRGHTDFDVDDILLTTLPSPEGTCPKFAFPKLRSLTLNDFILYGDTLTKLIGLLIQRYEGGSEVETLVIQLCYGVEGKEIGLLREVVTDVAWDGIVLRLSSDSELTESGSDSDFD</sequence>
<dbReference type="Gene3D" id="3.80.10.10">
    <property type="entry name" value="Ribonuclease Inhibitor"/>
    <property type="match status" value="1"/>
</dbReference>
<keyword evidence="4" id="KW-1185">Reference proteome</keyword>
<accession>A0A8H4VK74</accession>